<evidence type="ECO:0000256" key="4">
    <source>
        <dbReference type="ARBA" id="ARBA00022544"/>
    </source>
</evidence>
<sequence length="370" mass="41037">MQQQQQFGKYQLAILIIVFLIGSTPLFELGITAKQDAWIAMLVAAAAGLLLTVIYLTIHKRAPNAGLGDLYKYHFGRYIGGFAAMVHALWLSYESMRNVRDVGELTTMALLNFTPKWVVMLLILAVAAYTASKGVEVLARIIQLLFPVVLFSYFLVILLVFFSGLVKVNQLLPMMENGPMPILKAAFPNLLAFPFGQMVVFLVLFGHVSEKKSISKVTYWSQIGVSLFLVFMNALILCVLGPELADLTTLPLLHVVQLVRLANFLERLDVVVTLLLFIGLFVKIATLYIASILMVSEVTGWSYRTLVFPIGALIYAASFLEPNYTYHNWIGLDITLKIVPIFQIGLPLLMLAVGIRKKYRAAALGGAQST</sequence>
<evidence type="ECO:0000256" key="6">
    <source>
        <dbReference type="ARBA" id="ARBA00022989"/>
    </source>
</evidence>
<feature type="transmembrane region" description="Helical" evidence="8">
    <location>
        <begin position="144"/>
        <end position="166"/>
    </location>
</feature>
<feature type="transmembrane region" description="Helical" evidence="8">
    <location>
        <begin position="12"/>
        <end position="31"/>
    </location>
</feature>
<keyword evidence="3" id="KW-0813">Transport</keyword>
<dbReference type="GO" id="GO:0009847">
    <property type="term" value="P:spore germination"/>
    <property type="evidence" value="ECO:0007669"/>
    <property type="project" value="InterPro"/>
</dbReference>
<comment type="subcellular location">
    <subcellularLocation>
        <location evidence="1">Membrane</location>
        <topology evidence="1">Multi-pass membrane protein</topology>
    </subcellularLocation>
</comment>
<comment type="caution">
    <text evidence="9">The sequence shown here is derived from an EMBL/GenBank/DDBJ whole genome shotgun (WGS) entry which is preliminary data.</text>
</comment>
<dbReference type="OrthoDB" id="2840438at2"/>
<dbReference type="RefSeq" id="WP_120107033.1">
    <property type="nucleotide sequence ID" value="NZ_QXQB01000001.1"/>
</dbReference>
<evidence type="ECO:0000256" key="3">
    <source>
        <dbReference type="ARBA" id="ARBA00022448"/>
    </source>
</evidence>
<feature type="transmembrane region" description="Helical" evidence="8">
    <location>
        <begin position="186"/>
        <end position="205"/>
    </location>
</feature>
<dbReference type="Pfam" id="PF03845">
    <property type="entry name" value="Spore_permease"/>
    <property type="match status" value="1"/>
</dbReference>
<dbReference type="Proteomes" id="UP000267798">
    <property type="component" value="Unassembled WGS sequence"/>
</dbReference>
<evidence type="ECO:0000256" key="8">
    <source>
        <dbReference type="SAM" id="Phobius"/>
    </source>
</evidence>
<protein>
    <submittedName>
        <fullName evidence="9">Spore gernimation protein</fullName>
    </submittedName>
</protein>
<evidence type="ECO:0000313" key="10">
    <source>
        <dbReference type="Proteomes" id="UP000267798"/>
    </source>
</evidence>
<feature type="transmembrane region" description="Helical" evidence="8">
    <location>
        <begin position="301"/>
        <end position="318"/>
    </location>
</feature>
<keyword evidence="7 8" id="KW-0472">Membrane</keyword>
<comment type="similarity">
    <text evidence="2">Belongs to the amino acid-polyamine-organocation (APC) superfamily. Spore germination protein (SGP) (TC 2.A.3.9) family.</text>
</comment>
<feature type="transmembrane region" description="Helical" evidence="8">
    <location>
        <begin position="217"/>
        <end position="242"/>
    </location>
</feature>
<evidence type="ECO:0000313" key="9">
    <source>
        <dbReference type="EMBL" id="RJX40976.1"/>
    </source>
</evidence>
<dbReference type="NCBIfam" id="TIGR00912">
    <property type="entry name" value="2A0309"/>
    <property type="match status" value="1"/>
</dbReference>
<name>A0A3A6PMM0_9BACL</name>
<dbReference type="InterPro" id="IPR004761">
    <property type="entry name" value="Spore_GerAB"/>
</dbReference>
<evidence type="ECO:0000256" key="5">
    <source>
        <dbReference type="ARBA" id="ARBA00022692"/>
    </source>
</evidence>
<evidence type="ECO:0000256" key="2">
    <source>
        <dbReference type="ARBA" id="ARBA00007998"/>
    </source>
</evidence>
<dbReference type="AlphaFoldDB" id="A0A3A6PMM0"/>
<feature type="transmembrane region" description="Helical" evidence="8">
    <location>
        <begin position="338"/>
        <end position="355"/>
    </location>
</feature>
<evidence type="ECO:0000256" key="7">
    <source>
        <dbReference type="ARBA" id="ARBA00023136"/>
    </source>
</evidence>
<keyword evidence="10" id="KW-1185">Reference proteome</keyword>
<feature type="transmembrane region" description="Helical" evidence="8">
    <location>
        <begin position="37"/>
        <end position="58"/>
    </location>
</feature>
<feature type="transmembrane region" description="Helical" evidence="8">
    <location>
        <begin position="70"/>
        <end position="93"/>
    </location>
</feature>
<dbReference type="EMBL" id="QXQB01000001">
    <property type="protein sequence ID" value="RJX40976.1"/>
    <property type="molecule type" value="Genomic_DNA"/>
</dbReference>
<dbReference type="GO" id="GO:0016020">
    <property type="term" value="C:membrane"/>
    <property type="evidence" value="ECO:0007669"/>
    <property type="project" value="UniProtKB-SubCell"/>
</dbReference>
<dbReference type="PANTHER" id="PTHR34975">
    <property type="entry name" value="SPORE GERMINATION PROTEIN A2"/>
    <property type="match status" value="1"/>
</dbReference>
<keyword evidence="4" id="KW-0309">Germination</keyword>
<feature type="transmembrane region" description="Helical" evidence="8">
    <location>
        <begin position="113"/>
        <end position="132"/>
    </location>
</feature>
<accession>A0A3A6PMM0</accession>
<reference evidence="9 10" key="1">
    <citation type="submission" date="2018-09" db="EMBL/GenBank/DDBJ databases">
        <title>Paenibacillus aracenensis nov. sp. isolated from a cave in southern Spain.</title>
        <authorList>
            <person name="Jurado V."/>
            <person name="Gutierrez-Patricio S."/>
            <person name="Gonzalez-Pimentel J.L."/>
            <person name="Miller A.Z."/>
            <person name="Laiz L."/>
            <person name="Saiz-Jimenez C."/>
        </authorList>
    </citation>
    <scope>NUCLEOTIDE SEQUENCE [LARGE SCALE GENOMIC DNA]</scope>
    <source>
        <strain evidence="9 10">JCM 19203</strain>
    </source>
</reference>
<gene>
    <name evidence="9" type="ORF">D3P09_02865</name>
</gene>
<organism evidence="9 10">
    <name type="scientific">Paenibacillus pinisoli</name>
    <dbReference type="NCBI Taxonomy" id="1276110"/>
    <lineage>
        <taxon>Bacteria</taxon>
        <taxon>Bacillati</taxon>
        <taxon>Bacillota</taxon>
        <taxon>Bacilli</taxon>
        <taxon>Bacillales</taxon>
        <taxon>Paenibacillaceae</taxon>
        <taxon>Paenibacillus</taxon>
    </lineage>
</organism>
<feature type="transmembrane region" description="Helical" evidence="8">
    <location>
        <begin position="270"/>
        <end position="289"/>
    </location>
</feature>
<keyword evidence="6 8" id="KW-1133">Transmembrane helix</keyword>
<evidence type="ECO:0000256" key="1">
    <source>
        <dbReference type="ARBA" id="ARBA00004141"/>
    </source>
</evidence>
<proteinExistence type="inferred from homology"/>
<dbReference type="PANTHER" id="PTHR34975:SF2">
    <property type="entry name" value="SPORE GERMINATION PROTEIN A2"/>
    <property type="match status" value="1"/>
</dbReference>
<keyword evidence="5 8" id="KW-0812">Transmembrane</keyword>